<dbReference type="EMBL" id="JASWJB010000689">
    <property type="protein sequence ID" value="KAK2589442.1"/>
    <property type="molecule type" value="Genomic_DNA"/>
</dbReference>
<keyword evidence="1" id="KW-0560">Oxidoreductase</keyword>
<dbReference type="Proteomes" id="UP001251528">
    <property type="component" value="Unassembled WGS sequence"/>
</dbReference>
<dbReference type="PROSITE" id="PS00062">
    <property type="entry name" value="ALDOKETO_REDUCTASE_2"/>
    <property type="match status" value="1"/>
</dbReference>
<keyword evidence="5" id="KW-1185">Reference proteome</keyword>
<evidence type="ECO:0000259" key="3">
    <source>
        <dbReference type="Pfam" id="PF00248"/>
    </source>
</evidence>
<dbReference type="InterPro" id="IPR020471">
    <property type="entry name" value="AKR"/>
</dbReference>
<dbReference type="InterPro" id="IPR018170">
    <property type="entry name" value="Aldo/ket_reductase_CS"/>
</dbReference>
<dbReference type="InterPro" id="IPR023210">
    <property type="entry name" value="NADP_OxRdtase_dom"/>
</dbReference>
<dbReference type="Pfam" id="PF00248">
    <property type="entry name" value="Aldo_ket_red"/>
    <property type="match status" value="1"/>
</dbReference>
<feature type="non-terminal residue" evidence="4">
    <location>
        <position position="1"/>
    </location>
</feature>
<dbReference type="GO" id="GO:0016491">
    <property type="term" value="F:oxidoreductase activity"/>
    <property type="evidence" value="ECO:0007669"/>
    <property type="project" value="UniProtKB-KW"/>
</dbReference>
<organism evidence="4 5">
    <name type="scientific">Conoideocrella luteorostrata</name>
    <dbReference type="NCBI Taxonomy" id="1105319"/>
    <lineage>
        <taxon>Eukaryota</taxon>
        <taxon>Fungi</taxon>
        <taxon>Dikarya</taxon>
        <taxon>Ascomycota</taxon>
        <taxon>Pezizomycotina</taxon>
        <taxon>Sordariomycetes</taxon>
        <taxon>Hypocreomycetidae</taxon>
        <taxon>Hypocreales</taxon>
        <taxon>Clavicipitaceae</taxon>
        <taxon>Conoideocrella</taxon>
    </lineage>
</organism>
<reference evidence="4" key="1">
    <citation type="submission" date="2023-06" db="EMBL/GenBank/DDBJ databases">
        <title>Conoideocrella luteorostrata (Hypocreales: Clavicipitaceae), a potential biocontrol fungus for elongate hemlock scale in United States Christmas tree production areas.</title>
        <authorList>
            <person name="Barrett H."/>
            <person name="Lovett B."/>
            <person name="Macias A.M."/>
            <person name="Stajich J.E."/>
            <person name="Kasson M.T."/>
        </authorList>
    </citation>
    <scope>NUCLEOTIDE SEQUENCE</scope>
    <source>
        <strain evidence="4">ARSEF 14590</strain>
    </source>
</reference>
<evidence type="ECO:0000256" key="1">
    <source>
        <dbReference type="ARBA" id="ARBA00023002"/>
    </source>
</evidence>
<gene>
    <name evidence="4" type="primary">GAR1_3</name>
    <name evidence="4" type="ORF">QQS21_012879</name>
</gene>
<dbReference type="SUPFAM" id="SSF51430">
    <property type="entry name" value="NAD(P)-linked oxidoreductase"/>
    <property type="match status" value="1"/>
</dbReference>
<accession>A0AAJ0CBH9</accession>
<dbReference type="Gene3D" id="3.20.20.100">
    <property type="entry name" value="NADP-dependent oxidoreductase domain"/>
    <property type="match status" value="1"/>
</dbReference>
<dbReference type="AlphaFoldDB" id="A0AAJ0CBH9"/>
<protein>
    <submittedName>
        <fullName evidence="4">H/ACA snoRNP pseudouridylase subunit</fullName>
    </submittedName>
</protein>
<comment type="caution">
    <text evidence="4">The sequence shown here is derived from an EMBL/GenBank/DDBJ whole genome shotgun (WGS) entry which is preliminary data.</text>
</comment>
<dbReference type="PANTHER" id="PTHR11732">
    <property type="entry name" value="ALDO/KETO REDUCTASE"/>
    <property type="match status" value="1"/>
</dbReference>
<feature type="compositionally biased region" description="Basic and acidic residues" evidence="2">
    <location>
        <begin position="11"/>
        <end position="20"/>
    </location>
</feature>
<dbReference type="PRINTS" id="PR00069">
    <property type="entry name" value="ALDKETRDTASE"/>
</dbReference>
<dbReference type="PROSITE" id="PS00063">
    <property type="entry name" value="ALDOKETO_REDUCTASE_3"/>
    <property type="match status" value="1"/>
</dbReference>
<proteinExistence type="predicted"/>
<sequence>HWPVLLNPQGNDDKFPTNPDGSRDIIKDWNHIEAWKQMEKVYASGKAKAIGVCNYSKNYLEQLLPHAKIVPAVNQIENHPTLPQQEIVDLCNEKGIQIMAYSPLGSTGGPVMSAEPVVKLAEKRGVSASTILLSYHVARGSTVLAKSVTPSRIKANLEIVKLEADELKSLTDYSDGLTKKGELKRYVYPPFGINFGFPDKQ</sequence>
<name>A0AAJ0CBH9_9HYPO</name>
<dbReference type="InterPro" id="IPR036812">
    <property type="entry name" value="NAD(P)_OxRdtase_dom_sf"/>
</dbReference>
<evidence type="ECO:0000313" key="5">
    <source>
        <dbReference type="Proteomes" id="UP001251528"/>
    </source>
</evidence>
<evidence type="ECO:0000313" key="4">
    <source>
        <dbReference type="EMBL" id="KAK2589442.1"/>
    </source>
</evidence>
<evidence type="ECO:0000256" key="2">
    <source>
        <dbReference type="SAM" id="MobiDB-lite"/>
    </source>
</evidence>
<feature type="domain" description="NADP-dependent oxidoreductase" evidence="3">
    <location>
        <begin position="28"/>
        <end position="171"/>
    </location>
</feature>
<feature type="region of interest" description="Disordered" evidence="2">
    <location>
        <begin position="1"/>
        <end position="20"/>
    </location>
</feature>